<dbReference type="AlphaFoldDB" id="A0A4C1SWK7"/>
<protein>
    <submittedName>
        <fullName evidence="1">Uncharacterized protein</fullName>
    </submittedName>
</protein>
<evidence type="ECO:0000313" key="2">
    <source>
        <dbReference type="Proteomes" id="UP000299102"/>
    </source>
</evidence>
<sequence length="173" mass="19736">MRTQHVQLFGKVTGQKTLIKRQIGTGYPSHACPGMHYPYVLLCVHIRCKPRMDCAFQGYASYACPGMHYPYVLLRVYIRCKPRMDCAFQGTQATRALECTIHMCCYAYTFVVSRVWTVRSRVRKLRVPWNALSICVATRIHSLPRMDCAFQGTQATRALNALSICVATRIHSL</sequence>
<dbReference type="Proteomes" id="UP000299102">
    <property type="component" value="Unassembled WGS sequence"/>
</dbReference>
<gene>
    <name evidence="1" type="ORF">EVAR_3636_1</name>
</gene>
<proteinExistence type="predicted"/>
<evidence type="ECO:0000313" key="1">
    <source>
        <dbReference type="EMBL" id="GBP06315.1"/>
    </source>
</evidence>
<dbReference type="EMBL" id="BGZK01000021">
    <property type="protein sequence ID" value="GBP06315.1"/>
    <property type="molecule type" value="Genomic_DNA"/>
</dbReference>
<name>A0A4C1SWK7_EUMVA</name>
<comment type="caution">
    <text evidence="1">The sequence shown here is derived from an EMBL/GenBank/DDBJ whole genome shotgun (WGS) entry which is preliminary data.</text>
</comment>
<organism evidence="1 2">
    <name type="scientific">Eumeta variegata</name>
    <name type="common">Bagworm moth</name>
    <name type="synonym">Eumeta japonica</name>
    <dbReference type="NCBI Taxonomy" id="151549"/>
    <lineage>
        <taxon>Eukaryota</taxon>
        <taxon>Metazoa</taxon>
        <taxon>Ecdysozoa</taxon>
        <taxon>Arthropoda</taxon>
        <taxon>Hexapoda</taxon>
        <taxon>Insecta</taxon>
        <taxon>Pterygota</taxon>
        <taxon>Neoptera</taxon>
        <taxon>Endopterygota</taxon>
        <taxon>Lepidoptera</taxon>
        <taxon>Glossata</taxon>
        <taxon>Ditrysia</taxon>
        <taxon>Tineoidea</taxon>
        <taxon>Psychidae</taxon>
        <taxon>Oiketicinae</taxon>
        <taxon>Eumeta</taxon>
    </lineage>
</organism>
<keyword evidence="2" id="KW-1185">Reference proteome</keyword>
<reference evidence="1 2" key="1">
    <citation type="journal article" date="2019" name="Commun. Biol.">
        <title>The bagworm genome reveals a unique fibroin gene that provides high tensile strength.</title>
        <authorList>
            <person name="Kono N."/>
            <person name="Nakamura H."/>
            <person name="Ohtoshi R."/>
            <person name="Tomita M."/>
            <person name="Numata K."/>
            <person name="Arakawa K."/>
        </authorList>
    </citation>
    <scope>NUCLEOTIDE SEQUENCE [LARGE SCALE GENOMIC DNA]</scope>
</reference>
<accession>A0A4C1SWK7</accession>